<name>A0ABU0PP03_9MICC</name>
<gene>
    <name evidence="2" type="ORF">QFZ36_003261</name>
</gene>
<protein>
    <submittedName>
        <fullName evidence="2">Uncharacterized protein</fullName>
    </submittedName>
</protein>
<reference evidence="2 3" key="1">
    <citation type="submission" date="2023-07" db="EMBL/GenBank/DDBJ databases">
        <title>Comparative genomics of wheat-associated soil bacteria to identify genetic determinants of phenazine resistance.</title>
        <authorList>
            <person name="Mouncey N."/>
        </authorList>
    </citation>
    <scope>NUCLEOTIDE SEQUENCE [LARGE SCALE GENOMIC DNA]</scope>
    <source>
        <strain evidence="2 3">W1I3</strain>
    </source>
</reference>
<evidence type="ECO:0000313" key="2">
    <source>
        <dbReference type="EMBL" id="MDQ0675700.1"/>
    </source>
</evidence>
<accession>A0ABU0PP03</accession>
<organism evidence="2 3">
    <name type="scientific">Pseudarthrobacter siccitolerans</name>
    <dbReference type="NCBI Taxonomy" id="861266"/>
    <lineage>
        <taxon>Bacteria</taxon>
        <taxon>Bacillati</taxon>
        <taxon>Actinomycetota</taxon>
        <taxon>Actinomycetes</taxon>
        <taxon>Micrococcales</taxon>
        <taxon>Micrococcaceae</taxon>
        <taxon>Pseudarthrobacter</taxon>
    </lineage>
</organism>
<feature type="compositionally biased region" description="Basic and acidic residues" evidence="1">
    <location>
        <begin position="1"/>
        <end position="10"/>
    </location>
</feature>
<proteinExistence type="predicted"/>
<comment type="caution">
    <text evidence="2">The sequence shown here is derived from an EMBL/GenBank/DDBJ whole genome shotgun (WGS) entry which is preliminary data.</text>
</comment>
<feature type="region of interest" description="Disordered" evidence="1">
    <location>
        <begin position="1"/>
        <end position="21"/>
    </location>
</feature>
<evidence type="ECO:0000313" key="3">
    <source>
        <dbReference type="Proteomes" id="UP001236806"/>
    </source>
</evidence>
<dbReference type="RefSeq" id="WP_306637969.1">
    <property type="nucleotide sequence ID" value="NZ_JAUSXB010000001.1"/>
</dbReference>
<dbReference type="EMBL" id="JAUSXB010000001">
    <property type="protein sequence ID" value="MDQ0675700.1"/>
    <property type="molecule type" value="Genomic_DNA"/>
</dbReference>
<keyword evidence="3" id="KW-1185">Reference proteome</keyword>
<dbReference type="Proteomes" id="UP001236806">
    <property type="component" value="Unassembled WGS sequence"/>
</dbReference>
<evidence type="ECO:0000256" key="1">
    <source>
        <dbReference type="SAM" id="MobiDB-lite"/>
    </source>
</evidence>
<sequence length="168" mass="18640">MARKSDREAGDGSSVRKRSRNPALNVKPEVALASTRNIRELDSLTPAFVRWYAGQQYRTDVRVVLQHLTGFFHDYPESNRTGPITALEPTEVAPKVATLILGSVDEGVIATICLHEFVLFLRDSGLWTGSQESYRGLDGFLREIIVLDLNWALRNPQATTAGISRKSG</sequence>